<dbReference type="AlphaFoldDB" id="A0AAN8AHN6"/>
<dbReference type="InterPro" id="IPR009060">
    <property type="entry name" value="UBA-like_sf"/>
</dbReference>
<dbReference type="Proteomes" id="UP001346869">
    <property type="component" value="Unassembled WGS sequence"/>
</dbReference>
<name>A0AAN8AHN6_ELEMC</name>
<keyword evidence="3" id="KW-1185">Reference proteome</keyword>
<organism evidence="2 3">
    <name type="scientific">Eleginops maclovinus</name>
    <name type="common">Patagonian blennie</name>
    <name type="synonym">Eleginus maclovinus</name>
    <dbReference type="NCBI Taxonomy" id="56733"/>
    <lineage>
        <taxon>Eukaryota</taxon>
        <taxon>Metazoa</taxon>
        <taxon>Chordata</taxon>
        <taxon>Craniata</taxon>
        <taxon>Vertebrata</taxon>
        <taxon>Euteleostomi</taxon>
        <taxon>Actinopterygii</taxon>
        <taxon>Neopterygii</taxon>
        <taxon>Teleostei</taxon>
        <taxon>Neoteleostei</taxon>
        <taxon>Acanthomorphata</taxon>
        <taxon>Eupercaria</taxon>
        <taxon>Perciformes</taxon>
        <taxon>Notothenioidei</taxon>
        <taxon>Eleginopidae</taxon>
        <taxon>Eleginops</taxon>
    </lineage>
</organism>
<protein>
    <submittedName>
        <fullName evidence="2">Uncharacterized protein</fullName>
    </submittedName>
</protein>
<feature type="compositionally biased region" description="Pro residues" evidence="1">
    <location>
        <begin position="93"/>
        <end position="104"/>
    </location>
</feature>
<feature type="compositionally biased region" description="Acidic residues" evidence="1">
    <location>
        <begin position="189"/>
        <end position="204"/>
    </location>
</feature>
<feature type="compositionally biased region" description="Polar residues" evidence="1">
    <location>
        <begin position="122"/>
        <end position="136"/>
    </location>
</feature>
<dbReference type="PANTHER" id="PTHR20930">
    <property type="entry name" value="OVARIAN CARCINOMA ANTIGEN CA125-RELATED"/>
    <property type="match status" value="1"/>
</dbReference>
<accession>A0AAN8AHN6</accession>
<dbReference type="EMBL" id="JAUZQC010000017">
    <property type="protein sequence ID" value="KAK5855578.1"/>
    <property type="molecule type" value="Genomic_DNA"/>
</dbReference>
<evidence type="ECO:0000256" key="1">
    <source>
        <dbReference type="SAM" id="MobiDB-lite"/>
    </source>
</evidence>
<dbReference type="PANTHER" id="PTHR20930:SF2">
    <property type="entry name" value="NEXT TO BRCA1 GENE 1 PROTEIN"/>
    <property type="match status" value="1"/>
</dbReference>
<dbReference type="GO" id="GO:0016236">
    <property type="term" value="P:macroautophagy"/>
    <property type="evidence" value="ECO:0007669"/>
    <property type="project" value="TreeGrafter"/>
</dbReference>
<feature type="region of interest" description="Disordered" evidence="1">
    <location>
        <begin position="1"/>
        <end position="214"/>
    </location>
</feature>
<feature type="compositionally biased region" description="Basic and acidic residues" evidence="1">
    <location>
        <begin position="1"/>
        <end position="42"/>
    </location>
</feature>
<dbReference type="FunFam" id="1.10.8.10:FF:000033">
    <property type="entry name" value="Next to BRCA1 gene 1 protein"/>
    <property type="match status" value="1"/>
</dbReference>
<reference evidence="2 3" key="1">
    <citation type="journal article" date="2023" name="Genes (Basel)">
        <title>Chromosome-Level Genome Assembly and Circadian Gene Repertoire of the Patagonia Blennie Eleginops maclovinus-The Closest Ancestral Proxy of Antarctic Cryonotothenioids.</title>
        <authorList>
            <person name="Cheng C.C."/>
            <person name="Rivera-Colon A.G."/>
            <person name="Minhas B.F."/>
            <person name="Wilson L."/>
            <person name="Rayamajhi N."/>
            <person name="Vargas-Chacoff L."/>
            <person name="Catchen J.M."/>
        </authorList>
    </citation>
    <scope>NUCLEOTIDE SEQUENCE [LARGE SCALE GENOMIC DNA]</scope>
    <source>
        <strain evidence="2">JMC-PN-2008</strain>
    </source>
</reference>
<dbReference type="Gene3D" id="1.10.8.10">
    <property type="entry name" value="DNA helicase RuvA subunit, C-terminal domain"/>
    <property type="match status" value="1"/>
</dbReference>
<sequence length="296" mass="31522">MPSHSVDPKIAEAAEADMESRVKEREKGSEEGKEKEGEEKREGRRSRSSSTSSEDYIIILPDCFDTSRPLGESMYSSALSQPGDIPAKTPTDPETPSPDQPGAPNPEGEMDEADEAAAALVSGNSSANDMLCTSQTLDDEPLTPEVVALTTVTPSPDSGGETDVEPAAAEGEADGSELYRTEGASGPEQTDDNEATGDTGEDNPEDPRHPGITSGLVKGALSVAASAYKALFTGQGPTQPPVDASTQETMMAVLVEMGFGDRPLNQRLLKKYNFVLLDVVNELVQMTDNDWYSTRY</sequence>
<reference evidence="2 3" key="2">
    <citation type="journal article" date="2023" name="Mol. Biol. Evol.">
        <title>Genomics of Secondarily Temperate Adaptation in the Only Non-Antarctic Icefish.</title>
        <authorList>
            <person name="Rivera-Colon A.G."/>
            <person name="Rayamajhi N."/>
            <person name="Minhas B.F."/>
            <person name="Madrigal G."/>
            <person name="Bilyk K.T."/>
            <person name="Yoon V."/>
            <person name="Hune M."/>
            <person name="Gregory S."/>
            <person name="Cheng C.H.C."/>
            <person name="Catchen J.M."/>
        </authorList>
    </citation>
    <scope>NUCLEOTIDE SEQUENCE [LARGE SCALE GENOMIC DNA]</scope>
    <source>
        <strain evidence="2">JMC-PN-2008</strain>
    </source>
</reference>
<proteinExistence type="predicted"/>
<dbReference type="SUPFAM" id="SSF46934">
    <property type="entry name" value="UBA-like"/>
    <property type="match status" value="1"/>
</dbReference>
<dbReference type="GO" id="GO:0000407">
    <property type="term" value="C:phagophore assembly site"/>
    <property type="evidence" value="ECO:0007669"/>
    <property type="project" value="TreeGrafter"/>
</dbReference>
<evidence type="ECO:0000313" key="3">
    <source>
        <dbReference type="Proteomes" id="UP001346869"/>
    </source>
</evidence>
<evidence type="ECO:0000313" key="2">
    <source>
        <dbReference type="EMBL" id="KAK5855578.1"/>
    </source>
</evidence>
<comment type="caution">
    <text evidence="2">The sequence shown here is derived from an EMBL/GenBank/DDBJ whole genome shotgun (WGS) entry which is preliminary data.</text>
</comment>
<gene>
    <name evidence="2" type="ORF">PBY51_007243</name>
</gene>
<dbReference type="CDD" id="cd14319">
    <property type="entry name" value="UBA_NBR1"/>
    <property type="match status" value="1"/>
</dbReference>
<dbReference type="GO" id="GO:0043130">
    <property type="term" value="F:ubiquitin binding"/>
    <property type="evidence" value="ECO:0007669"/>
    <property type="project" value="TreeGrafter"/>
</dbReference>